<dbReference type="Gene3D" id="3.40.30.10">
    <property type="entry name" value="Glutaredoxin"/>
    <property type="match status" value="1"/>
</dbReference>
<dbReference type="PROSITE" id="PS50405">
    <property type="entry name" value="GST_CTER"/>
    <property type="match status" value="1"/>
</dbReference>
<dbReference type="OrthoDB" id="414243at2759"/>
<evidence type="ECO:0000313" key="4">
    <source>
        <dbReference type="Proteomes" id="UP000007110"/>
    </source>
</evidence>
<name>A0A7M7NFL0_STRPU</name>
<keyword evidence="4" id="KW-1185">Reference proteome</keyword>
<dbReference type="SUPFAM" id="SSF47616">
    <property type="entry name" value="GST C-terminal domain-like"/>
    <property type="match status" value="1"/>
</dbReference>
<dbReference type="FunFam" id="1.20.1050.10:FF:000030">
    <property type="entry name" value="Glutathione S-transferase S1"/>
    <property type="match status" value="1"/>
</dbReference>
<dbReference type="FunCoup" id="A0A7M7NFL0">
    <property type="interactions" value="405"/>
</dbReference>
<dbReference type="InterPro" id="IPR004046">
    <property type="entry name" value="GST_C"/>
</dbReference>
<dbReference type="InterPro" id="IPR040079">
    <property type="entry name" value="Glutathione_S-Trfase"/>
</dbReference>
<dbReference type="InterPro" id="IPR036282">
    <property type="entry name" value="Glutathione-S-Trfase_C_sf"/>
</dbReference>
<evidence type="ECO:0000259" key="2">
    <source>
        <dbReference type="PROSITE" id="PS50405"/>
    </source>
</evidence>
<dbReference type="InterPro" id="IPR004045">
    <property type="entry name" value="Glutathione_S-Trfase_N"/>
</dbReference>
<dbReference type="GeneID" id="105446747"/>
<dbReference type="RefSeq" id="XP_030835656.1">
    <property type="nucleotide sequence ID" value="XM_030979796.1"/>
</dbReference>
<proteinExistence type="predicted"/>
<dbReference type="InterPro" id="IPR010987">
    <property type="entry name" value="Glutathione-S-Trfase_C-like"/>
</dbReference>
<dbReference type="Pfam" id="PF14497">
    <property type="entry name" value="GST_C_3"/>
    <property type="match status" value="1"/>
</dbReference>
<dbReference type="PANTHER" id="PTHR11571">
    <property type="entry name" value="GLUTATHIONE S-TRANSFERASE"/>
    <property type="match status" value="1"/>
</dbReference>
<dbReference type="Proteomes" id="UP000007110">
    <property type="component" value="Unassembled WGS sequence"/>
</dbReference>
<dbReference type="CDD" id="cd03039">
    <property type="entry name" value="GST_N_Sigma_like"/>
    <property type="match status" value="1"/>
</dbReference>
<dbReference type="AlphaFoldDB" id="A0A7M7NFL0"/>
<dbReference type="PROSITE" id="PS50404">
    <property type="entry name" value="GST_NTER"/>
    <property type="match status" value="1"/>
</dbReference>
<dbReference type="SFLD" id="SFLDG00363">
    <property type="entry name" value="AMPS_(cytGST):_Alpha-__Mu-__Pi"/>
    <property type="match status" value="1"/>
</dbReference>
<reference evidence="3" key="2">
    <citation type="submission" date="2021-01" db="UniProtKB">
        <authorList>
            <consortium name="EnsemblMetazoa"/>
        </authorList>
    </citation>
    <scope>IDENTIFICATION</scope>
</reference>
<dbReference type="Gene3D" id="1.20.1050.10">
    <property type="match status" value="1"/>
</dbReference>
<dbReference type="SFLD" id="SFLDG01205">
    <property type="entry name" value="AMPS.1"/>
    <property type="match status" value="1"/>
</dbReference>
<reference evidence="4" key="1">
    <citation type="submission" date="2015-02" db="EMBL/GenBank/DDBJ databases">
        <title>Genome sequencing for Strongylocentrotus purpuratus.</title>
        <authorList>
            <person name="Murali S."/>
            <person name="Liu Y."/>
            <person name="Vee V."/>
            <person name="English A."/>
            <person name="Wang M."/>
            <person name="Skinner E."/>
            <person name="Han Y."/>
            <person name="Muzny D.M."/>
            <person name="Worley K.C."/>
            <person name="Gibbs R.A."/>
        </authorList>
    </citation>
    <scope>NUCLEOTIDE SEQUENCE</scope>
</reference>
<dbReference type="InterPro" id="IPR036249">
    <property type="entry name" value="Thioredoxin-like_sf"/>
</dbReference>
<accession>A0A7M7NFL0</accession>
<dbReference type="InterPro" id="IPR050213">
    <property type="entry name" value="GST_superfamily"/>
</dbReference>
<feature type="domain" description="GST C-terminal" evidence="2">
    <location>
        <begin position="85"/>
        <end position="208"/>
    </location>
</feature>
<protein>
    <recommendedName>
        <fullName evidence="5">Glutathione transferase</fullName>
    </recommendedName>
</protein>
<evidence type="ECO:0000313" key="3">
    <source>
        <dbReference type="EnsemblMetazoa" id="XP_030835656"/>
    </source>
</evidence>
<feature type="domain" description="GST N-terminal" evidence="1">
    <location>
        <begin position="2"/>
        <end position="83"/>
    </location>
</feature>
<dbReference type="OMA" id="LTYFDCR"/>
<dbReference type="CDD" id="cd03192">
    <property type="entry name" value="GST_C_Sigma_like"/>
    <property type="match status" value="1"/>
</dbReference>
<dbReference type="PANTHER" id="PTHR11571:SF150">
    <property type="entry name" value="GLUTATHIONE S-TRANSFERASE"/>
    <property type="match status" value="1"/>
</dbReference>
<dbReference type="GO" id="GO:0006749">
    <property type="term" value="P:glutathione metabolic process"/>
    <property type="evidence" value="ECO:0000318"/>
    <property type="project" value="GO_Central"/>
</dbReference>
<sequence length="208" mass="23531">MPSYKLTYFDCRFYGETTRLIFVASGTEFEDILLHMDHKDFYVLKSTGKLPLGQVPILEVDGRLMCQSRAIQRYVAREVGKYGSSNGEAATIDEVTETCDELLENAAPWLYREQDPEKKAAIRKEYLEEKGPHRLSYLEKKLQSNPSGYFAGSSLTLADLAVFNILDILNDNMPEVITAYPSLLALKAKVAADEKIAKYLTTRPKTEM</sequence>
<dbReference type="EnsemblMetazoa" id="XM_030979796">
    <property type="protein sequence ID" value="XP_030835656"/>
    <property type="gene ID" value="LOC105446747"/>
</dbReference>
<dbReference type="KEGG" id="spu:105446747"/>
<dbReference type="InParanoid" id="A0A7M7NFL0"/>
<evidence type="ECO:0000259" key="1">
    <source>
        <dbReference type="PROSITE" id="PS50404"/>
    </source>
</evidence>
<dbReference type="GO" id="GO:0004364">
    <property type="term" value="F:glutathione transferase activity"/>
    <property type="evidence" value="ECO:0000318"/>
    <property type="project" value="GO_Central"/>
</dbReference>
<evidence type="ECO:0008006" key="5">
    <source>
        <dbReference type="Google" id="ProtNLM"/>
    </source>
</evidence>
<organism evidence="3 4">
    <name type="scientific">Strongylocentrotus purpuratus</name>
    <name type="common">Purple sea urchin</name>
    <dbReference type="NCBI Taxonomy" id="7668"/>
    <lineage>
        <taxon>Eukaryota</taxon>
        <taxon>Metazoa</taxon>
        <taxon>Echinodermata</taxon>
        <taxon>Eleutherozoa</taxon>
        <taxon>Echinozoa</taxon>
        <taxon>Echinoidea</taxon>
        <taxon>Euechinoidea</taxon>
        <taxon>Echinacea</taxon>
        <taxon>Camarodonta</taxon>
        <taxon>Echinidea</taxon>
        <taxon>Strongylocentrotidae</taxon>
        <taxon>Strongylocentrotus</taxon>
    </lineage>
</organism>
<dbReference type="SFLD" id="SFLDS00019">
    <property type="entry name" value="Glutathione_Transferase_(cytos"/>
    <property type="match status" value="1"/>
</dbReference>
<dbReference type="Pfam" id="PF02798">
    <property type="entry name" value="GST_N"/>
    <property type="match status" value="1"/>
</dbReference>
<dbReference type="SUPFAM" id="SSF52833">
    <property type="entry name" value="Thioredoxin-like"/>
    <property type="match status" value="1"/>
</dbReference>